<dbReference type="Pfam" id="PF14226">
    <property type="entry name" value="DIOX_N"/>
    <property type="match status" value="2"/>
</dbReference>
<keyword evidence="3" id="KW-0847">Vitamin C</keyword>
<protein>
    <recommendedName>
        <fullName evidence="6">Fe2OG dioxygenase domain-containing protein</fullName>
    </recommendedName>
</protein>
<keyword evidence="4" id="KW-0560">Oxidoreductase</keyword>
<reference evidence="7" key="2">
    <citation type="submission" date="2023-05" db="EMBL/GenBank/DDBJ databases">
        <authorList>
            <person name="Schelkunov M.I."/>
        </authorList>
    </citation>
    <scope>NUCLEOTIDE SEQUENCE</scope>
    <source>
        <strain evidence="7">Hsosn_3</strain>
        <tissue evidence="7">Leaf</tissue>
    </source>
</reference>
<dbReference type="PROSITE" id="PS51471">
    <property type="entry name" value="FE2OG_OXY"/>
    <property type="match status" value="1"/>
</dbReference>
<gene>
    <name evidence="7" type="ORF">POM88_014381</name>
</gene>
<dbReference type="InterPro" id="IPR026992">
    <property type="entry name" value="DIOX_N"/>
</dbReference>
<name>A0AAD8MYY0_9APIA</name>
<reference evidence="7" key="1">
    <citation type="submission" date="2023-02" db="EMBL/GenBank/DDBJ databases">
        <title>Genome of toxic invasive species Heracleum sosnowskyi carries increased number of genes despite the absence of recent whole-genome duplications.</title>
        <authorList>
            <person name="Schelkunov M."/>
            <person name="Shtratnikova V."/>
            <person name="Makarenko M."/>
            <person name="Klepikova A."/>
            <person name="Omelchenko D."/>
            <person name="Novikova G."/>
            <person name="Obukhova E."/>
            <person name="Bogdanov V."/>
            <person name="Penin A."/>
            <person name="Logacheva M."/>
        </authorList>
    </citation>
    <scope>NUCLEOTIDE SEQUENCE</scope>
    <source>
        <strain evidence="7">Hsosn_3</strain>
        <tissue evidence="7">Leaf</tissue>
    </source>
</reference>
<dbReference type="InterPro" id="IPR027443">
    <property type="entry name" value="IPNS-like_sf"/>
</dbReference>
<dbReference type="GO" id="GO:0031418">
    <property type="term" value="F:L-ascorbic acid binding"/>
    <property type="evidence" value="ECO:0007669"/>
    <property type="project" value="UniProtKB-KW"/>
</dbReference>
<evidence type="ECO:0000259" key="6">
    <source>
        <dbReference type="PROSITE" id="PS51471"/>
    </source>
</evidence>
<dbReference type="GO" id="GO:0046872">
    <property type="term" value="F:metal ion binding"/>
    <property type="evidence" value="ECO:0007669"/>
    <property type="project" value="UniProtKB-KW"/>
</dbReference>
<keyword evidence="2" id="KW-0479">Metal-binding</keyword>
<dbReference type="SUPFAM" id="SSF51197">
    <property type="entry name" value="Clavaminate synthase-like"/>
    <property type="match status" value="2"/>
</dbReference>
<dbReference type="AlphaFoldDB" id="A0AAD8MYY0"/>
<dbReference type="GO" id="GO:0051213">
    <property type="term" value="F:dioxygenase activity"/>
    <property type="evidence" value="ECO:0007669"/>
    <property type="project" value="UniProtKB-ARBA"/>
</dbReference>
<sequence>MVSLVNSDRVEELKAFNETKLGVKGLVDAGILNIPGIFIRPPDELSQELNCSTSQLQVPVIDFQGIGNLDQRKQIVAQVQHASEHWGFFQVLNHGIPVSVTEGMINGIRWFHEQDSEAKKQLYSHDFKRKVRFNSNYDLFQSRTAYWRDTLALTVMPSDPLCADELPDSCRSTSMEYLKHVMQLGDTLIELLSEALGLKADHLKAMECTKGYKTVCGHYYPACPQPELTTGISKHTDSTFITILLQDQIGTTLQIIVSNNKFKSVVHRALVNRADARISVPCFFHGSVVESTEYGPLMDLVSEENPPIYKSFQGTVRSTKTNMASLVNFDREKELKAFDETKLGVKGLVDAGILNIPGIFIRPPDELSEELKCSKNHLQIPVIDLQSIEDSDQRKQIVAQVQHASEQWGFFQVLNHGIPSSVIDGMIDGIRLFHEQDLEAKKQLYTHDFKKKVRFNSNYDLFQSRTAYWRDTLALSTLPSDPLRADELPESCRSTSMEYIKHVMELGDTVIELLSEALGLKADHLKAMECTKGHNTVCGHYYPTCPQPELTTGISKHSDSTFITILLQDQIGGLQILHGNEWVDVRPIAGGLVVNIGDFLQIVSNDKFKSVVHRAVVNRAESRISVPCFFHGSMVESTEYGPIKDLVSEENPPIYKSFQVTDYMKKFFSTRLDGQALRNLFKI</sequence>
<evidence type="ECO:0000256" key="1">
    <source>
        <dbReference type="ARBA" id="ARBA00008056"/>
    </source>
</evidence>
<dbReference type="GO" id="GO:0016705">
    <property type="term" value="F:oxidoreductase activity, acting on paired donors, with incorporation or reduction of molecular oxygen"/>
    <property type="evidence" value="ECO:0007669"/>
    <property type="project" value="UniProtKB-ARBA"/>
</dbReference>
<dbReference type="PANTHER" id="PTHR10209">
    <property type="entry name" value="OXIDOREDUCTASE, 2OG-FE II OXYGENASE FAMILY PROTEIN"/>
    <property type="match status" value="1"/>
</dbReference>
<dbReference type="Proteomes" id="UP001237642">
    <property type="component" value="Unassembled WGS sequence"/>
</dbReference>
<proteinExistence type="inferred from homology"/>
<evidence type="ECO:0000256" key="2">
    <source>
        <dbReference type="ARBA" id="ARBA00022723"/>
    </source>
</evidence>
<keyword evidence="5" id="KW-0408">Iron</keyword>
<evidence type="ECO:0000256" key="3">
    <source>
        <dbReference type="ARBA" id="ARBA00022896"/>
    </source>
</evidence>
<accession>A0AAD8MYY0</accession>
<dbReference type="EMBL" id="JAUIZM010000003">
    <property type="protein sequence ID" value="KAK1395325.1"/>
    <property type="molecule type" value="Genomic_DNA"/>
</dbReference>
<comment type="similarity">
    <text evidence="1">Belongs to the iron/ascorbate-dependent oxidoreductase family.</text>
</comment>
<feature type="domain" description="Fe2OG dioxygenase" evidence="6">
    <location>
        <begin position="533"/>
        <end position="633"/>
    </location>
</feature>
<dbReference type="InterPro" id="IPR005123">
    <property type="entry name" value="Oxoglu/Fe-dep_dioxygenase_dom"/>
</dbReference>
<dbReference type="FunFam" id="2.60.120.330:FF:000005">
    <property type="entry name" value="1-aminocyclopropane-1-carboxylate oxidase homolog 1"/>
    <property type="match status" value="1"/>
</dbReference>
<dbReference type="FunFam" id="2.60.120.330:FF:000026">
    <property type="entry name" value="DIBOA-glucoside dioxygenase BX6"/>
    <property type="match status" value="1"/>
</dbReference>
<evidence type="ECO:0000313" key="8">
    <source>
        <dbReference type="Proteomes" id="UP001237642"/>
    </source>
</evidence>
<dbReference type="Gene3D" id="2.60.120.330">
    <property type="entry name" value="B-lactam Antibiotic, Isopenicillin N Synthase, Chain"/>
    <property type="match status" value="2"/>
</dbReference>
<evidence type="ECO:0000256" key="4">
    <source>
        <dbReference type="ARBA" id="ARBA00023002"/>
    </source>
</evidence>
<dbReference type="PANTHER" id="PTHR10209:SF429">
    <property type="entry name" value="1-AMINOCYCLOPROPANE-1-CARBOXYLATE OXIDASE HOMOLOG 1-LIKE"/>
    <property type="match status" value="1"/>
</dbReference>
<organism evidence="7 8">
    <name type="scientific">Heracleum sosnowskyi</name>
    <dbReference type="NCBI Taxonomy" id="360622"/>
    <lineage>
        <taxon>Eukaryota</taxon>
        <taxon>Viridiplantae</taxon>
        <taxon>Streptophyta</taxon>
        <taxon>Embryophyta</taxon>
        <taxon>Tracheophyta</taxon>
        <taxon>Spermatophyta</taxon>
        <taxon>Magnoliopsida</taxon>
        <taxon>eudicotyledons</taxon>
        <taxon>Gunneridae</taxon>
        <taxon>Pentapetalae</taxon>
        <taxon>asterids</taxon>
        <taxon>campanulids</taxon>
        <taxon>Apiales</taxon>
        <taxon>Apiaceae</taxon>
        <taxon>Apioideae</taxon>
        <taxon>apioid superclade</taxon>
        <taxon>Tordylieae</taxon>
        <taxon>Tordyliinae</taxon>
        <taxon>Heracleum</taxon>
    </lineage>
</organism>
<keyword evidence="8" id="KW-1185">Reference proteome</keyword>
<dbReference type="Pfam" id="PF03171">
    <property type="entry name" value="2OG-FeII_Oxy"/>
    <property type="match status" value="2"/>
</dbReference>
<comment type="caution">
    <text evidence="7">The sequence shown here is derived from an EMBL/GenBank/DDBJ whole genome shotgun (WGS) entry which is preliminary data.</text>
</comment>
<evidence type="ECO:0000313" key="7">
    <source>
        <dbReference type="EMBL" id="KAK1395325.1"/>
    </source>
</evidence>
<evidence type="ECO:0000256" key="5">
    <source>
        <dbReference type="ARBA" id="ARBA00023004"/>
    </source>
</evidence>
<dbReference type="InterPro" id="IPR044861">
    <property type="entry name" value="IPNS-like_FE2OG_OXY"/>
</dbReference>